<comment type="caution">
    <text evidence="1">The sequence shown here is derived from an EMBL/GenBank/DDBJ whole genome shotgun (WGS) entry which is preliminary data.</text>
</comment>
<evidence type="ECO:0000313" key="2">
    <source>
        <dbReference type="Proteomes" id="UP001218218"/>
    </source>
</evidence>
<evidence type="ECO:0008006" key="3">
    <source>
        <dbReference type="Google" id="ProtNLM"/>
    </source>
</evidence>
<keyword evidence="2" id="KW-1185">Reference proteome</keyword>
<organism evidence="1 2">
    <name type="scientific">Mycena albidolilacea</name>
    <dbReference type="NCBI Taxonomy" id="1033008"/>
    <lineage>
        <taxon>Eukaryota</taxon>
        <taxon>Fungi</taxon>
        <taxon>Dikarya</taxon>
        <taxon>Basidiomycota</taxon>
        <taxon>Agaricomycotina</taxon>
        <taxon>Agaricomycetes</taxon>
        <taxon>Agaricomycetidae</taxon>
        <taxon>Agaricales</taxon>
        <taxon>Marasmiineae</taxon>
        <taxon>Mycenaceae</taxon>
        <taxon>Mycena</taxon>
    </lineage>
</organism>
<dbReference type="Pfam" id="PF05705">
    <property type="entry name" value="DUF829"/>
    <property type="match status" value="1"/>
</dbReference>
<dbReference type="SUPFAM" id="SSF53474">
    <property type="entry name" value="alpha/beta-Hydrolases"/>
    <property type="match status" value="1"/>
</dbReference>
<protein>
    <recommendedName>
        <fullName evidence="3">Indole-diterpene biosynthesis protein PaxU</fullName>
    </recommendedName>
</protein>
<dbReference type="AlphaFoldDB" id="A0AAD7EYB1"/>
<dbReference type="InterPro" id="IPR029058">
    <property type="entry name" value="AB_hydrolase_fold"/>
</dbReference>
<dbReference type="PANTHER" id="PTHR12265:SF14">
    <property type="entry name" value="INDOLE-DITERPENE BIOSYNTHESIS PROTEIN PAXU"/>
    <property type="match status" value="1"/>
</dbReference>
<dbReference type="Proteomes" id="UP001218218">
    <property type="component" value="Unassembled WGS sequence"/>
</dbReference>
<sequence>MPRVNGNVTGSVSVTHESLLVVPESDLTWFAHFTHPHHYPAMSRKLPLTPLNSHVVLGKPDEGPVVSASESPSLILLFGYMDARPAHLQKYVDGLHTEFPTATLVLIKSFSNFFWSTNDSLESVLMPVVDVLKSHATLNDSGILVHILSNGGGFNYMTFHRLLEKLAIQGSLKATPSALILDSTPGDGGLDSSIRFAAPSNPIFRLLAIPPISLLYGIFYAINTVRGNTPIFDQLRATLFSPDVLPTILDSKGGVKATPRMYVYSKVDKIADPAKIKAHIEEAERKGFDVRVEIYETTSHVGHARKDPERYWGAVRALWKDVATKPLMSSL</sequence>
<proteinExistence type="predicted"/>
<gene>
    <name evidence="1" type="ORF">DFH08DRAFT_847702</name>
</gene>
<reference evidence="1" key="1">
    <citation type="submission" date="2023-03" db="EMBL/GenBank/DDBJ databases">
        <title>Massive genome expansion in bonnet fungi (Mycena s.s.) driven by repeated elements and novel gene families across ecological guilds.</title>
        <authorList>
            <consortium name="Lawrence Berkeley National Laboratory"/>
            <person name="Harder C.B."/>
            <person name="Miyauchi S."/>
            <person name="Viragh M."/>
            <person name="Kuo A."/>
            <person name="Thoen E."/>
            <person name="Andreopoulos B."/>
            <person name="Lu D."/>
            <person name="Skrede I."/>
            <person name="Drula E."/>
            <person name="Henrissat B."/>
            <person name="Morin E."/>
            <person name="Kohler A."/>
            <person name="Barry K."/>
            <person name="LaButti K."/>
            <person name="Morin E."/>
            <person name="Salamov A."/>
            <person name="Lipzen A."/>
            <person name="Mereny Z."/>
            <person name="Hegedus B."/>
            <person name="Baldrian P."/>
            <person name="Stursova M."/>
            <person name="Weitz H."/>
            <person name="Taylor A."/>
            <person name="Grigoriev I.V."/>
            <person name="Nagy L.G."/>
            <person name="Martin F."/>
            <person name="Kauserud H."/>
        </authorList>
    </citation>
    <scope>NUCLEOTIDE SEQUENCE</scope>
    <source>
        <strain evidence="1">CBHHK002</strain>
    </source>
</reference>
<dbReference type="InterPro" id="IPR008547">
    <property type="entry name" value="DUF829_TMEM53"/>
</dbReference>
<dbReference type="EMBL" id="JARIHO010000007">
    <property type="protein sequence ID" value="KAJ7358015.1"/>
    <property type="molecule type" value="Genomic_DNA"/>
</dbReference>
<name>A0AAD7EYB1_9AGAR</name>
<evidence type="ECO:0000313" key="1">
    <source>
        <dbReference type="EMBL" id="KAJ7358015.1"/>
    </source>
</evidence>
<accession>A0AAD7EYB1</accession>
<dbReference type="PANTHER" id="PTHR12265">
    <property type="entry name" value="TRANSMEMBRANE PROTEIN 53"/>
    <property type="match status" value="1"/>
</dbReference>